<name>A0ABY5PDX5_9ACTN</name>
<evidence type="ECO:0000313" key="1">
    <source>
        <dbReference type="EMBL" id="UUY02874.1"/>
    </source>
</evidence>
<sequence>MGKRRLSASIDAEVLAAAEAAVEAGRAPTLSAWVEDALSAKVERERTLAALGEALEAADAEFGALSEDEIRAVERRARANAIVVRPRDVA</sequence>
<dbReference type="EMBL" id="CP088295">
    <property type="protein sequence ID" value="UUY02874.1"/>
    <property type="molecule type" value="Genomic_DNA"/>
</dbReference>
<protein>
    <submittedName>
        <fullName evidence="1">Uncharacterized protein</fullName>
    </submittedName>
</protein>
<keyword evidence="2" id="KW-1185">Reference proteome</keyword>
<gene>
    <name evidence="1" type="ORF">LRS13_19635</name>
</gene>
<organism evidence="1 2">
    <name type="scientific">Svornostia abyssi</name>
    <dbReference type="NCBI Taxonomy" id="2898438"/>
    <lineage>
        <taxon>Bacteria</taxon>
        <taxon>Bacillati</taxon>
        <taxon>Actinomycetota</taxon>
        <taxon>Thermoleophilia</taxon>
        <taxon>Solirubrobacterales</taxon>
        <taxon>Baekduiaceae</taxon>
        <taxon>Svornostia</taxon>
    </lineage>
</organism>
<reference evidence="2" key="1">
    <citation type="submission" date="2021-11" db="EMBL/GenBank/DDBJ databases">
        <title>Cultivation dependent microbiological survey of springs from the worlds oldest radium mine currently devoted to the extraction of radon-saturated water.</title>
        <authorList>
            <person name="Kapinusova G."/>
            <person name="Smrhova T."/>
            <person name="Strejcek M."/>
            <person name="Suman J."/>
            <person name="Jani K."/>
            <person name="Pajer P."/>
            <person name="Uhlik O."/>
        </authorList>
    </citation>
    <scope>NUCLEOTIDE SEQUENCE [LARGE SCALE GENOMIC DNA]</scope>
    <source>
        <strain evidence="2">J379</strain>
    </source>
</reference>
<dbReference type="Proteomes" id="UP001058860">
    <property type="component" value="Chromosome"/>
</dbReference>
<evidence type="ECO:0000313" key="2">
    <source>
        <dbReference type="Proteomes" id="UP001058860"/>
    </source>
</evidence>
<dbReference type="RefSeq" id="WP_353863396.1">
    <property type="nucleotide sequence ID" value="NZ_CP088295.1"/>
</dbReference>
<proteinExistence type="predicted"/>
<accession>A0ABY5PDX5</accession>